<keyword evidence="2" id="KW-0812">Transmembrane</keyword>
<dbReference type="EMBL" id="KZ301969">
    <property type="protein sequence ID" value="PFH54605.1"/>
    <property type="molecule type" value="Genomic_DNA"/>
</dbReference>
<name>A0A2A9NUE4_9AGAR</name>
<dbReference type="AlphaFoldDB" id="A0A2A9NUE4"/>
<keyword evidence="2" id="KW-1133">Transmembrane helix</keyword>
<reference evidence="3 4" key="1">
    <citation type="submission" date="2014-02" db="EMBL/GenBank/DDBJ databases">
        <title>Transposable element dynamics among asymbiotic and ectomycorrhizal Amanita fungi.</title>
        <authorList>
            <consortium name="DOE Joint Genome Institute"/>
            <person name="Hess J."/>
            <person name="Skrede I."/>
            <person name="Wolfe B."/>
            <person name="LaButti K."/>
            <person name="Ohm R.A."/>
            <person name="Grigoriev I.V."/>
            <person name="Pringle A."/>
        </authorList>
    </citation>
    <scope>NUCLEOTIDE SEQUENCE [LARGE SCALE GENOMIC DNA]</scope>
    <source>
        <strain evidence="3 4">SKay4041</strain>
    </source>
</reference>
<feature type="transmembrane region" description="Helical" evidence="2">
    <location>
        <begin position="91"/>
        <end position="112"/>
    </location>
</feature>
<keyword evidence="4" id="KW-1185">Reference proteome</keyword>
<feature type="transmembrane region" description="Helical" evidence="2">
    <location>
        <begin position="252"/>
        <end position="271"/>
    </location>
</feature>
<feature type="transmembrane region" description="Helical" evidence="2">
    <location>
        <begin position="21"/>
        <end position="44"/>
    </location>
</feature>
<accession>A0A2A9NUE4</accession>
<evidence type="ECO:0000313" key="4">
    <source>
        <dbReference type="Proteomes" id="UP000242287"/>
    </source>
</evidence>
<feature type="transmembrane region" description="Helical" evidence="2">
    <location>
        <begin position="50"/>
        <end position="70"/>
    </location>
</feature>
<dbReference type="OrthoDB" id="2564696at2759"/>
<protein>
    <submittedName>
        <fullName evidence="3">Uncharacterized protein</fullName>
    </submittedName>
</protein>
<evidence type="ECO:0000256" key="1">
    <source>
        <dbReference type="SAM" id="MobiDB-lite"/>
    </source>
</evidence>
<keyword evidence="2" id="KW-0472">Membrane</keyword>
<evidence type="ECO:0000256" key="2">
    <source>
        <dbReference type="SAM" id="Phobius"/>
    </source>
</evidence>
<sequence>MQVSPSLLKFPPNCSLQFVSVISDIPLCAVGLMAFSMLTFLVAVKKLSPIVCYLYAASFLVFGATIFNLSKILVQVEDGRHSNHAARALDIIHELGSALSFGLVFVFMWFFVARCPQAMISEKLKRGVPNDHSASWERWGLIGQFLKWVLLSLSLAVPLLQILWRLLDNSRIRGTLLITDAVIEIIVSVLYIFKLFLTISLIPPDNYWKVTRDYVPIIAALMLSAAIPIGNLTNIKKLRGESVFSDSTVGRFLFAIELYILLLYTLIDTFYNDVHPSLSDFRQESTNPPVVMRDNIVKTQLPLVYGSGPLDQKIPTSPETIRKPRYYGQVFQPSSRISSRKHVVPKYIEEKPLPQPRPPSRIPVEMKDGPERSSIQSKALPQLPTEIDFTSDMVSVASSHISSSSSAFSRIMSHKQEVDRTIEELRMLSPRAERTASPNATRPSYIEVPRTSVSIRGSDTSRATRRDRISSNSHSNRYLDSASVSEISLSNFPVPPGDAVPFTPSPTLVAQRTIRKNRRQVRLNLMAINTRDAQDAFLSAPLASNLESIEGRPSGMTQYDVTSFIDNLSDLKNNYSSVSLVQNQTSGDAIQELKDTSASRPRLKPMLLSGSNIITERQPPEISDMPESYLPQPLPDVLEGPDGPEVVARDSRLRPLLLGTSTMSSSVGVQAGYTPRSKVLIGPRRRAGAINGPRPNIYPEREGL</sequence>
<evidence type="ECO:0000313" key="3">
    <source>
        <dbReference type="EMBL" id="PFH54605.1"/>
    </source>
</evidence>
<organism evidence="3 4">
    <name type="scientific">Amanita thiersii Skay4041</name>
    <dbReference type="NCBI Taxonomy" id="703135"/>
    <lineage>
        <taxon>Eukaryota</taxon>
        <taxon>Fungi</taxon>
        <taxon>Dikarya</taxon>
        <taxon>Basidiomycota</taxon>
        <taxon>Agaricomycotina</taxon>
        <taxon>Agaricomycetes</taxon>
        <taxon>Agaricomycetidae</taxon>
        <taxon>Agaricales</taxon>
        <taxon>Pluteineae</taxon>
        <taxon>Amanitaceae</taxon>
        <taxon>Amanita</taxon>
    </lineage>
</organism>
<dbReference type="STRING" id="703135.A0A2A9NUE4"/>
<dbReference type="Proteomes" id="UP000242287">
    <property type="component" value="Unassembled WGS sequence"/>
</dbReference>
<feature type="transmembrane region" description="Helical" evidence="2">
    <location>
        <begin position="176"/>
        <end position="202"/>
    </location>
</feature>
<feature type="transmembrane region" description="Helical" evidence="2">
    <location>
        <begin position="214"/>
        <end position="232"/>
    </location>
</feature>
<gene>
    <name evidence="3" type="ORF">AMATHDRAFT_159</name>
</gene>
<proteinExistence type="predicted"/>
<feature type="region of interest" description="Disordered" evidence="1">
    <location>
        <begin position="454"/>
        <end position="475"/>
    </location>
</feature>